<dbReference type="Pfam" id="PF20597">
    <property type="entry name" value="pAdhesive_15"/>
    <property type="match status" value="1"/>
</dbReference>
<organism evidence="8 9">
    <name type="scientific">Streptomyces durmitorensis</name>
    <dbReference type="NCBI Taxonomy" id="319947"/>
    <lineage>
        <taxon>Bacteria</taxon>
        <taxon>Bacillati</taxon>
        <taxon>Actinomycetota</taxon>
        <taxon>Actinomycetes</taxon>
        <taxon>Kitasatosporales</taxon>
        <taxon>Streptomycetaceae</taxon>
        <taxon>Streptomyces</taxon>
    </lineage>
</organism>
<keyword evidence="2" id="KW-0964">Secreted</keyword>
<feature type="region of interest" description="Disordered" evidence="4">
    <location>
        <begin position="565"/>
        <end position="607"/>
    </location>
</feature>
<feature type="region of interest" description="Disordered" evidence="4">
    <location>
        <begin position="521"/>
        <end position="543"/>
    </location>
</feature>
<evidence type="ECO:0000259" key="7">
    <source>
        <dbReference type="Pfam" id="PF20597"/>
    </source>
</evidence>
<evidence type="ECO:0000259" key="6">
    <source>
        <dbReference type="Pfam" id="PF17802"/>
    </source>
</evidence>
<dbReference type="Pfam" id="PF17802">
    <property type="entry name" value="SpaA"/>
    <property type="match status" value="2"/>
</dbReference>
<feature type="chain" id="PRO_5046093275" evidence="5">
    <location>
        <begin position="37"/>
        <end position="607"/>
    </location>
</feature>
<dbReference type="RefSeq" id="WP_249591827.1">
    <property type="nucleotide sequence ID" value="NZ_BAAAQL010000018.1"/>
</dbReference>
<evidence type="ECO:0000256" key="2">
    <source>
        <dbReference type="ARBA" id="ARBA00022525"/>
    </source>
</evidence>
<evidence type="ECO:0000256" key="1">
    <source>
        <dbReference type="ARBA" id="ARBA00007257"/>
    </source>
</evidence>
<comment type="similarity">
    <text evidence="1">Belongs to the serine-aspartate repeat-containing protein (SDr) family.</text>
</comment>
<feature type="compositionally biased region" description="Polar residues" evidence="4">
    <location>
        <begin position="407"/>
        <end position="418"/>
    </location>
</feature>
<sequence>MPGMFHTHRAGRLLTTLSCAFVAASVPLFPSGNAFASAGDPPADRAVAAPLPGGLGPCVPGNCPPGPYPPIDNGSIVFRDNAINVFAGGDFRVRGSAAEAEGRVVVLGDFDQDKADGAGGAYNVGEAGVGSRVAPPVGSDWLTTGGGITIGAGERLLAEQGVVRHAGAASGTITAQDVTEDPDAAAPYTALRGQLNAASQCYAHGEDGTRTPTGTAVHGGGETVFTGDGTSALQVFNVDFDLAGASGGQEGIRFLNIPDGATVLVNVLGTQRVVNTYSGGIDDATDPLNRLRERLLWNFPDATDVEIKGTGQFQGSVLIGQNASDTTVSVPGINGRFFTTGSLTHTSAKGGGGGQEFHNYPFVGDLPECGAEPTVTGTVEVAKKDAEGGKALSGAVFELWQETNGVPGVQTSGDSPDTQVGAPCTTDGQGECNRTVPLGTYYWVETKAPNGYALPSPASFGPLVVTAQNAGDGVKVTAKNKKKTPNDDTRGDLHVRKTDRTTGRPLAGAVFELWRETNGKDGLQTAGADPDTRRGQGCATDSQGRCDFTDQPLDSYYLRETAVPDGYRLPSPSVTGPYRLTKENAGKGVTVRLSNVRDDTGKKGSRS</sequence>
<gene>
    <name evidence="8" type="ORF">M4V62_38510</name>
</gene>
<dbReference type="InterPro" id="IPR013783">
    <property type="entry name" value="Ig-like_fold"/>
</dbReference>
<dbReference type="Proteomes" id="UP000829992">
    <property type="component" value="Chromosome"/>
</dbReference>
<name>A0ABY4Q639_9ACTN</name>
<dbReference type="PANTHER" id="PTHR36108">
    <property type="entry name" value="COLOSSIN-B-RELATED"/>
    <property type="match status" value="1"/>
</dbReference>
<feature type="domain" description="SpaA-like prealbumin fold" evidence="6">
    <location>
        <begin position="377"/>
        <end position="482"/>
    </location>
</feature>
<reference evidence="8 9" key="1">
    <citation type="submission" date="2022-05" db="EMBL/GenBank/DDBJ databases">
        <authorList>
            <person name="Zhou X."/>
            <person name="Li K."/>
            <person name="Man Y."/>
        </authorList>
    </citation>
    <scope>NUCLEOTIDE SEQUENCE [LARGE SCALE GENOMIC DNA]</scope>
    <source>
        <strain evidence="8 9">MS405</strain>
    </source>
</reference>
<evidence type="ECO:0000313" key="9">
    <source>
        <dbReference type="Proteomes" id="UP000829992"/>
    </source>
</evidence>
<feature type="signal peptide" evidence="5">
    <location>
        <begin position="1"/>
        <end position="36"/>
    </location>
</feature>
<dbReference type="InterPro" id="IPR026588">
    <property type="entry name" value="Choice_anch_A"/>
</dbReference>
<feature type="compositionally biased region" description="Basic and acidic residues" evidence="4">
    <location>
        <begin position="595"/>
        <end position="607"/>
    </location>
</feature>
<evidence type="ECO:0000256" key="4">
    <source>
        <dbReference type="SAM" id="MobiDB-lite"/>
    </source>
</evidence>
<keyword evidence="3 5" id="KW-0732">Signal</keyword>
<dbReference type="Gene3D" id="2.60.40.10">
    <property type="entry name" value="Immunoglobulins"/>
    <property type="match status" value="2"/>
</dbReference>
<proteinExistence type="inferred from homology"/>
<protein>
    <submittedName>
        <fullName evidence="8">Choice-of-anchor A family protein</fullName>
    </submittedName>
</protein>
<dbReference type="NCBIfam" id="TIGR04215">
    <property type="entry name" value="choice_anch_A"/>
    <property type="match status" value="1"/>
</dbReference>
<dbReference type="PANTHER" id="PTHR36108:SF13">
    <property type="entry name" value="COLOSSIN-B-RELATED"/>
    <property type="match status" value="1"/>
</dbReference>
<accession>A0ABY4Q639</accession>
<keyword evidence="9" id="KW-1185">Reference proteome</keyword>
<feature type="region of interest" description="Disordered" evidence="4">
    <location>
        <begin position="407"/>
        <end position="426"/>
    </location>
</feature>
<dbReference type="InterPro" id="IPR041033">
    <property type="entry name" value="SpaA_PFL_dom_1"/>
</dbReference>
<dbReference type="EMBL" id="CP097289">
    <property type="protein sequence ID" value="UQT60493.1"/>
    <property type="molecule type" value="Genomic_DNA"/>
</dbReference>
<evidence type="ECO:0000256" key="5">
    <source>
        <dbReference type="SAM" id="SignalP"/>
    </source>
</evidence>
<evidence type="ECO:0000313" key="8">
    <source>
        <dbReference type="EMBL" id="UQT60493.1"/>
    </source>
</evidence>
<feature type="domain" description="SpaA-like prealbumin fold" evidence="6">
    <location>
        <begin position="491"/>
        <end position="572"/>
    </location>
</feature>
<evidence type="ECO:0000256" key="3">
    <source>
        <dbReference type="ARBA" id="ARBA00022729"/>
    </source>
</evidence>
<feature type="domain" description="Choice-of-anchor A" evidence="7">
    <location>
        <begin position="84"/>
        <end position="336"/>
    </location>
</feature>